<dbReference type="RefSeq" id="WP_015908807.1">
    <property type="nucleotide sequence ID" value="NZ_FUZJ01000001.1"/>
</dbReference>
<dbReference type="EMBL" id="FXXC01000001">
    <property type="protein sequence ID" value="SMR91599.1"/>
    <property type="molecule type" value="Genomic_DNA"/>
</dbReference>
<protein>
    <submittedName>
        <fullName evidence="1">Uncharacterized protein</fullName>
    </submittedName>
</protein>
<proteinExistence type="predicted"/>
<evidence type="ECO:0000313" key="2">
    <source>
        <dbReference type="Proteomes" id="UP000196803"/>
    </source>
</evidence>
<comment type="caution">
    <text evidence="1">The sequence shown here is derived from an EMBL/GenBank/DDBJ whole genome shotgun (WGS) entry which is preliminary data.</text>
</comment>
<evidence type="ECO:0000313" key="1">
    <source>
        <dbReference type="EMBL" id="SMR91599.1"/>
    </source>
</evidence>
<organism evidence="1 2">
    <name type="scientific">Caldicellulosiruptor bescii</name>
    <name type="common">Anaerocellum thermophilum</name>
    <dbReference type="NCBI Taxonomy" id="31899"/>
    <lineage>
        <taxon>Bacteria</taxon>
        <taxon>Bacillati</taxon>
        <taxon>Bacillota</taxon>
        <taxon>Bacillota incertae sedis</taxon>
        <taxon>Caldicellulosiruptorales</taxon>
        <taxon>Caldicellulosiruptoraceae</taxon>
        <taxon>Caldicellulosiruptor</taxon>
    </lineage>
</organism>
<dbReference type="Proteomes" id="UP000196803">
    <property type="component" value="Unassembled WGS sequence"/>
</dbReference>
<gene>
    <name evidence="1" type="ORF">SAMN05216240_0552</name>
</gene>
<dbReference type="GeneID" id="31773847"/>
<reference evidence="1 2" key="1">
    <citation type="submission" date="2017-05" db="EMBL/GenBank/DDBJ databases">
        <authorList>
            <person name="Varghese N."/>
            <person name="Submissions S."/>
        </authorList>
    </citation>
    <scope>NUCLEOTIDE SEQUENCE [LARGE SCALE GENOMIC DNA]</scope>
    <source>
        <strain evidence="1 2">MACB1020</strain>
    </source>
</reference>
<sequence>MPKQIIEELVENLIYDAVIEHREELENNQEWCRTKEEFESLIREIKENIDPLTSTVEAGERMRELINQLLDRHIYLVNLAELNSYRNGFHDGTRLILKILSGDIFTT</sequence>
<name>A0ABY1S6N9_CALBS</name>
<accession>A0ABY1S6N9</accession>
<keyword evidence="2" id="KW-1185">Reference proteome</keyword>